<evidence type="ECO:0000313" key="2">
    <source>
        <dbReference type="Proteomes" id="UP000663879"/>
    </source>
</evidence>
<sequence length="155" mass="18039">MIKTFSFVILAVLLIVLFLFLNTNNQTNTYPAYLLKFQSKINQSNGSIHMTNILDCREFSDLTSYCLYENVCFENNEFLFVTDKPDINQAFEFNGKLKDWDHYEPVDHGGTVIDRQVNNPLPYRSFLNGRYVSSSYKKVTINFQNGCHSILSFDF</sequence>
<dbReference type="EMBL" id="CAJNOC010000590">
    <property type="protein sequence ID" value="CAF0780334.1"/>
    <property type="molecule type" value="Genomic_DNA"/>
</dbReference>
<keyword evidence="2" id="KW-1185">Reference proteome</keyword>
<gene>
    <name evidence="1" type="ORF">OXX778_LOCUS5425</name>
</gene>
<reference evidence="1" key="1">
    <citation type="submission" date="2021-02" db="EMBL/GenBank/DDBJ databases">
        <authorList>
            <person name="Nowell W R."/>
        </authorList>
    </citation>
    <scope>NUCLEOTIDE SEQUENCE</scope>
    <source>
        <strain evidence="1">Ploen Becks lab</strain>
    </source>
</reference>
<feature type="non-terminal residue" evidence="1">
    <location>
        <position position="155"/>
    </location>
</feature>
<dbReference type="AlphaFoldDB" id="A0A813RHB8"/>
<accession>A0A813RHB8</accession>
<organism evidence="1 2">
    <name type="scientific">Brachionus calyciflorus</name>
    <dbReference type="NCBI Taxonomy" id="104777"/>
    <lineage>
        <taxon>Eukaryota</taxon>
        <taxon>Metazoa</taxon>
        <taxon>Spiralia</taxon>
        <taxon>Gnathifera</taxon>
        <taxon>Rotifera</taxon>
        <taxon>Eurotatoria</taxon>
        <taxon>Monogononta</taxon>
        <taxon>Pseudotrocha</taxon>
        <taxon>Ploima</taxon>
        <taxon>Brachionidae</taxon>
        <taxon>Brachionus</taxon>
    </lineage>
</organism>
<dbReference type="Proteomes" id="UP000663879">
    <property type="component" value="Unassembled WGS sequence"/>
</dbReference>
<protein>
    <submittedName>
        <fullName evidence="1">Uncharacterized protein</fullName>
    </submittedName>
</protein>
<proteinExistence type="predicted"/>
<comment type="caution">
    <text evidence="1">The sequence shown here is derived from an EMBL/GenBank/DDBJ whole genome shotgun (WGS) entry which is preliminary data.</text>
</comment>
<name>A0A813RHB8_9BILA</name>
<evidence type="ECO:0000313" key="1">
    <source>
        <dbReference type="EMBL" id="CAF0780334.1"/>
    </source>
</evidence>